<feature type="transmembrane region" description="Helical" evidence="1">
    <location>
        <begin position="33"/>
        <end position="49"/>
    </location>
</feature>
<keyword evidence="3" id="KW-1185">Reference proteome</keyword>
<protein>
    <submittedName>
        <fullName evidence="2">Uncharacterized protein</fullName>
    </submittedName>
</protein>
<dbReference type="Proteomes" id="UP000661691">
    <property type="component" value="Unassembled WGS sequence"/>
</dbReference>
<dbReference type="AlphaFoldDB" id="A0A926N591"/>
<dbReference type="EMBL" id="JACXAH010000005">
    <property type="protein sequence ID" value="MBD1371554.1"/>
    <property type="molecule type" value="Genomic_DNA"/>
</dbReference>
<name>A0A926N591_9BACL</name>
<evidence type="ECO:0000313" key="2">
    <source>
        <dbReference type="EMBL" id="MBD1371554.1"/>
    </source>
</evidence>
<dbReference type="RefSeq" id="WP_191138211.1">
    <property type="nucleotide sequence ID" value="NZ_JACXAG020000001.1"/>
</dbReference>
<evidence type="ECO:0000313" key="3">
    <source>
        <dbReference type="Proteomes" id="UP000661691"/>
    </source>
</evidence>
<gene>
    <name evidence="2" type="ORF">IC620_04185</name>
</gene>
<evidence type="ECO:0000256" key="1">
    <source>
        <dbReference type="SAM" id="Phobius"/>
    </source>
</evidence>
<keyword evidence="1" id="KW-0472">Membrane</keyword>
<reference evidence="3" key="1">
    <citation type="submission" date="2022-10" db="EMBL/GenBank/DDBJ databases">
        <title>A novel bacterium of genus Hazenella, isolated from South China Sea.</title>
        <authorList>
            <person name="Huang H."/>
            <person name="Mo K."/>
            <person name="Hu Y."/>
        </authorList>
    </citation>
    <scope>NUCLEOTIDE SEQUENCE [LARGE SCALE GENOMIC DNA]</scope>
    <source>
        <strain evidence="3">IB182357</strain>
    </source>
</reference>
<accession>A0A926N591</accession>
<keyword evidence="1" id="KW-0812">Transmembrane</keyword>
<sequence>MPIILFQIALIIIIIHAGYVAFKSIESKDWVTFAYQIAVGFAAIWFFLYNT</sequence>
<organism evidence="2 3">
    <name type="scientific">Polycladospora coralii</name>
    <dbReference type="NCBI Taxonomy" id="2771432"/>
    <lineage>
        <taxon>Bacteria</taxon>
        <taxon>Bacillati</taxon>
        <taxon>Bacillota</taxon>
        <taxon>Bacilli</taxon>
        <taxon>Bacillales</taxon>
        <taxon>Thermoactinomycetaceae</taxon>
        <taxon>Polycladospora</taxon>
    </lineage>
</organism>
<keyword evidence="1" id="KW-1133">Transmembrane helix</keyword>
<proteinExistence type="predicted"/>
<comment type="caution">
    <text evidence="2">The sequence shown here is derived from an EMBL/GenBank/DDBJ whole genome shotgun (WGS) entry which is preliminary data.</text>
</comment>